<reference evidence="1" key="1">
    <citation type="journal article" date="2023" name="Mol. Plant Microbe Interact.">
        <title>Elucidating the Obligate Nature and Biological Capacity of an Invasive Fungal Corn Pathogen.</title>
        <authorList>
            <person name="MacCready J.S."/>
            <person name="Roggenkamp E.M."/>
            <person name="Gdanetz K."/>
            <person name="Chilvers M.I."/>
        </authorList>
    </citation>
    <scope>NUCLEOTIDE SEQUENCE</scope>
    <source>
        <strain evidence="1">PM02</strain>
    </source>
</reference>
<proteinExistence type="predicted"/>
<evidence type="ECO:0000313" key="2">
    <source>
        <dbReference type="Proteomes" id="UP001217918"/>
    </source>
</evidence>
<dbReference type="Proteomes" id="UP001217918">
    <property type="component" value="Unassembled WGS sequence"/>
</dbReference>
<keyword evidence="2" id="KW-1185">Reference proteome</keyword>
<comment type="caution">
    <text evidence="1">The sequence shown here is derived from an EMBL/GenBank/DDBJ whole genome shotgun (WGS) entry which is preliminary data.</text>
</comment>
<name>A0AAD9MDR7_9PEZI</name>
<sequence>MCDKYYRPVDYDKSLYAKLERNTTYSGVGSNTYTATWCSWAQNQKASFLGSDVYRFCGDLNADNSCCVGHTRFGGKIISDGCAEVSPTRRGRTRRAEARRRAGRFQIW</sequence>
<protein>
    <submittedName>
        <fullName evidence="1">Uncharacterized protein</fullName>
    </submittedName>
</protein>
<dbReference type="EMBL" id="JAQQPM010000007">
    <property type="protein sequence ID" value="KAK2073349.1"/>
    <property type="molecule type" value="Genomic_DNA"/>
</dbReference>
<organism evidence="1 2">
    <name type="scientific">Phyllachora maydis</name>
    <dbReference type="NCBI Taxonomy" id="1825666"/>
    <lineage>
        <taxon>Eukaryota</taxon>
        <taxon>Fungi</taxon>
        <taxon>Dikarya</taxon>
        <taxon>Ascomycota</taxon>
        <taxon>Pezizomycotina</taxon>
        <taxon>Sordariomycetes</taxon>
        <taxon>Sordariomycetidae</taxon>
        <taxon>Phyllachorales</taxon>
        <taxon>Phyllachoraceae</taxon>
        <taxon>Phyllachora</taxon>
    </lineage>
</organism>
<dbReference type="AlphaFoldDB" id="A0AAD9MDR7"/>
<gene>
    <name evidence="1" type="ORF">P8C59_007638</name>
</gene>
<evidence type="ECO:0000313" key="1">
    <source>
        <dbReference type="EMBL" id="KAK2073349.1"/>
    </source>
</evidence>
<accession>A0AAD9MDR7</accession>